<gene>
    <name evidence="1" type="ORF">HNR71_000175</name>
    <name evidence="2" type="ORF">HPO96_18510</name>
</gene>
<proteinExistence type="predicted"/>
<dbReference type="AlphaFoldDB" id="A0A7Y4NZN1"/>
<evidence type="ECO:0000313" key="4">
    <source>
        <dbReference type="Proteomes" id="UP000553957"/>
    </source>
</evidence>
<reference evidence="2 3" key="1">
    <citation type="submission" date="2020-05" db="EMBL/GenBank/DDBJ databases">
        <title>Genome sequence of Kribbella sandramycini ATCC 39419.</title>
        <authorList>
            <person name="Maclea K.S."/>
            <person name="Fair J.L."/>
        </authorList>
    </citation>
    <scope>NUCLEOTIDE SEQUENCE [LARGE SCALE GENOMIC DNA]</scope>
    <source>
        <strain evidence="2 3">ATCC 39419</strain>
    </source>
</reference>
<protein>
    <submittedName>
        <fullName evidence="2">Uncharacterized protein</fullName>
    </submittedName>
</protein>
<keyword evidence="3" id="KW-1185">Reference proteome</keyword>
<dbReference type="RefSeq" id="WP_171674752.1">
    <property type="nucleotide sequence ID" value="NZ_BAAAGT010000006.1"/>
</dbReference>
<evidence type="ECO:0000313" key="1">
    <source>
        <dbReference type="EMBL" id="MBB6564538.1"/>
    </source>
</evidence>
<name>A0A7Y4NZN1_9ACTN</name>
<sequence length="111" mass="11955">MTLLSEVLTTREVLGYCTEQSAADWPDAAAITSALAAAVGRRWPADDLQAIADYARTGVAAAATAMPPLYAEAVLRAARGETHLLMGLPREYHLTWSVELLVLLTADEQEQ</sequence>
<dbReference type="Proteomes" id="UP000553957">
    <property type="component" value="Unassembled WGS sequence"/>
</dbReference>
<dbReference type="Proteomes" id="UP000534306">
    <property type="component" value="Unassembled WGS sequence"/>
</dbReference>
<evidence type="ECO:0000313" key="2">
    <source>
        <dbReference type="EMBL" id="NOL42242.1"/>
    </source>
</evidence>
<evidence type="ECO:0000313" key="3">
    <source>
        <dbReference type="Proteomes" id="UP000534306"/>
    </source>
</evidence>
<reference evidence="1 4" key="2">
    <citation type="submission" date="2020-08" db="EMBL/GenBank/DDBJ databases">
        <title>Sequencing the genomes of 1000 actinobacteria strains.</title>
        <authorList>
            <person name="Klenk H.-P."/>
        </authorList>
    </citation>
    <scope>NUCLEOTIDE SEQUENCE [LARGE SCALE GENOMIC DNA]</scope>
    <source>
        <strain evidence="1 4">DSM 15626</strain>
    </source>
</reference>
<dbReference type="EMBL" id="JABJRC010000004">
    <property type="protein sequence ID" value="NOL42242.1"/>
    <property type="molecule type" value="Genomic_DNA"/>
</dbReference>
<organism evidence="2 3">
    <name type="scientific">Kribbella sandramycini</name>
    <dbReference type="NCBI Taxonomy" id="60450"/>
    <lineage>
        <taxon>Bacteria</taxon>
        <taxon>Bacillati</taxon>
        <taxon>Actinomycetota</taxon>
        <taxon>Actinomycetes</taxon>
        <taxon>Propionibacteriales</taxon>
        <taxon>Kribbellaceae</taxon>
        <taxon>Kribbella</taxon>
    </lineage>
</organism>
<dbReference type="EMBL" id="JACHKF010000001">
    <property type="protein sequence ID" value="MBB6564538.1"/>
    <property type="molecule type" value="Genomic_DNA"/>
</dbReference>
<accession>A0A7Y4NZN1</accession>
<comment type="caution">
    <text evidence="2">The sequence shown here is derived from an EMBL/GenBank/DDBJ whole genome shotgun (WGS) entry which is preliminary data.</text>
</comment>